<name>A0ABU2C1Z0_9ACTN</name>
<accession>A0ABU2C1Z0</accession>
<protein>
    <submittedName>
        <fullName evidence="1">Uncharacterized protein</fullName>
    </submittedName>
</protein>
<dbReference type="Proteomes" id="UP001183648">
    <property type="component" value="Unassembled WGS sequence"/>
</dbReference>
<gene>
    <name evidence="1" type="ORF">J2S63_004193</name>
</gene>
<reference evidence="1 2" key="1">
    <citation type="submission" date="2023-07" db="EMBL/GenBank/DDBJ databases">
        <title>Sequencing the genomes of 1000 actinobacteria strains.</title>
        <authorList>
            <person name="Klenk H.-P."/>
        </authorList>
    </citation>
    <scope>NUCLEOTIDE SEQUENCE [LARGE SCALE GENOMIC DNA]</scope>
    <source>
        <strain evidence="1 2">DSM 19426</strain>
    </source>
</reference>
<organism evidence="1 2">
    <name type="scientific">Nocardioides marmoribigeumensis</name>
    <dbReference type="NCBI Taxonomy" id="433649"/>
    <lineage>
        <taxon>Bacteria</taxon>
        <taxon>Bacillati</taxon>
        <taxon>Actinomycetota</taxon>
        <taxon>Actinomycetes</taxon>
        <taxon>Propionibacteriales</taxon>
        <taxon>Nocardioidaceae</taxon>
        <taxon>Nocardioides</taxon>
    </lineage>
</organism>
<evidence type="ECO:0000313" key="1">
    <source>
        <dbReference type="EMBL" id="MDR7364640.1"/>
    </source>
</evidence>
<proteinExistence type="predicted"/>
<evidence type="ECO:0000313" key="2">
    <source>
        <dbReference type="Proteomes" id="UP001183648"/>
    </source>
</evidence>
<comment type="caution">
    <text evidence="1">The sequence shown here is derived from an EMBL/GenBank/DDBJ whole genome shotgun (WGS) entry which is preliminary data.</text>
</comment>
<sequence length="193" mass="20199">MPGAGHFDAIVGDVDPAARSEAADRSAALLVRGPRSPEEAEVVERIVRLAETEGLEEIAEVWAGSAPESLAGSLWRLFLLRSWVYADPTGAARQFDAGRRHSPVLEVVAGVTSPPGPEEVRALADQVLRGIRVGDYADTLFRAAAFAHLAATGRAHLADEGSPVAGDLSAARLMTLADQLEAAGRQELSGGLA</sequence>
<keyword evidence="2" id="KW-1185">Reference proteome</keyword>
<dbReference type="RefSeq" id="WP_310306482.1">
    <property type="nucleotide sequence ID" value="NZ_BAAAPS010000006.1"/>
</dbReference>
<dbReference type="EMBL" id="JAVDYG010000001">
    <property type="protein sequence ID" value="MDR7364640.1"/>
    <property type="molecule type" value="Genomic_DNA"/>
</dbReference>